<dbReference type="Proteomes" id="UP000734854">
    <property type="component" value="Unassembled WGS sequence"/>
</dbReference>
<accession>A0A8J5CDX9</accession>
<protein>
    <submittedName>
        <fullName evidence="3">Uncharacterized protein</fullName>
    </submittedName>
</protein>
<name>A0A8J5CDX9_ZINOF</name>
<dbReference type="GO" id="GO:0005634">
    <property type="term" value="C:nucleus"/>
    <property type="evidence" value="ECO:0007669"/>
    <property type="project" value="InterPro"/>
</dbReference>
<dbReference type="Pfam" id="PF00319">
    <property type="entry name" value="SRF-TF"/>
    <property type="match status" value="1"/>
</dbReference>
<dbReference type="InterPro" id="IPR050142">
    <property type="entry name" value="MADS-box/MEF2_TF"/>
</dbReference>
<evidence type="ECO:0000259" key="1">
    <source>
        <dbReference type="PROSITE" id="PS50066"/>
    </source>
</evidence>
<reference evidence="3 4" key="1">
    <citation type="submission" date="2020-08" db="EMBL/GenBank/DDBJ databases">
        <title>Plant Genome Project.</title>
        <authorList>
            <person name="Zhang R.-G."/>
        </authorList>
    </citation>
    <scope>NUCLEOTIDE SEQUENCE [LARGE SCALE GENOMIC DNA]</scope>
    <source>
        <tissue evidence="3">Rhizome</tissue>
    </source>
</reference>
<dbReference type="PANTHER" id="PTHR48019">
    <property type="entry name" value="SERUM RESPONSE FACTOR HOMOLOG"/>
    <property type="match status" value="1"/>
</dbReference>
<dbReference type="SMR" id="A0A8J5CDX9"/>
<keyword evidence="4" id="KW-1185">Reference proteome</keyword>
<evidence type="ECO:0000313" key="3">
    <source>
        <dbReference type="EMBL" id="KAG6472194.1"/>
    </source>
</evidence>
<dbReference type="GO" id="GO:0045944">
    <property type="term" value="P:positive regulation of transcription by RNA polymerase II"/>
    <property type="evidence" value="ECO:0007669"/>
    <property type="project" value="InterPro"/>
</dbReference>
<dbReference type="InterPro" id="IPR002100">
    <property type="entry name" value="TF_MADSbox"/>
</dbReference>
<feature type="domain" description="MADS-box" evidence="1">
    <location>
        <begin position="1"/>
        <end position="61"/>
    </location>
</feature>
<dbReference type="GO" id="GO:0000977">
    <property type="term" value="F:RNA polymerase II transcription regulatory region sequence-specific DNA binding"/>
    <property type="evidence" value="ECO:0007669"/>
    <property type="project" value="InterPro"/>
</dbReference>
<dbReference type="AlphaFoldDB" id="A0A8J5CDX9"/>
<sequence>MVRGKVQLKLIENPVHRQVTFCKRRAGLLKKAREISVLCDADVGIIVFSNHGKLYELATKGTMKGLIERYKLMTSEGAHKCLGDDQNPPQEYERDISMLKKEINVLQKSLSYMLGEISFGHGQMSLEELYILERHLEIWVGHIRTKKMQIMFQEIQSLKNKEGILRATNEFLQEQIVEQNGCYDAAPDLVQRSGHFDVSPLSAANNNVNTEPTQLFWDPQTNFSF</sequence>
<comment type="caution">
    <text evidence="3">The sequence shown here is derived from an EMBL/GenBank/DDBJ whole genome shotgun (WGS) entry which is preliminary data.</text>
</comment>
<dbReference type="GO" id="GO:0003700">
    <property type="term" value="F:DNA-binding transcription factor activity"/>
    <property type="evidence" value="ECO:0007669"/>
    <property type="project" value="InterPro"/>
</dbReference>
<dbReference type="EMBL" id="JACMSC010000020">
    <property type="protein sequence ID" value="KAG6472194.1"/>
    <property type="molecule type" value="Genomic_DNA"/>
</dbReference>
<dbReference type="PROSITE" id="PS00350">
    <property type="entry name" value="MADS_BOX_1"/>
    <property type="match status" value="1"/>
</dbReference>
<dbReference type="InterPro" id="IPR033896">
    <property type="entry name" value="MEF2-like_N"/>
</dbReference>
<proteinExistence type="predicted"/>
<dbReference type="SMART" id="SM00432">
    <property type="entry name" value="MADS"/>
    <property type="match status" value="1"/>
</dbReference>
<dbReference type="PROSITE" id="PS51297">
    <property type="entry name" value="K_BOX"/>
    <property type="match status" value="1"/>
</dbReference>
<dbReference type="GO" id="GO:0046983">
    <property type="term" value="F:protein dimerization activity"/>
    <property type="evidence" value="ECO:0007669"/>
    <property type="project" value="InterPro"/>
</dbReference>
<evidence type="ECO:0000313" key="4">
    <source>
        <dbReference type="Proteomes" id="UP000734854"/>
    </source>
</evidence>
<dbReference type="Pfam" id="PF01486">
    <property type="entry name" value="K-box"/>
    <property type="match status" value="1"/>
</dbReference>
<dbReference type="InterPro" id="IPR002487">
    <property type="entry name" value="TF_Kbox"/>
</dbReference>
<dbReference type="CDD" id="cd00265">
    <property type="entry name" value="MADS_MEF2_like"/>
    <property type="match status" value="1"/>
</dbReference>
<dbReference type="OrthoDB" id="1898716at2759"/>
<dbReference type="PROSITE" id="PS50066">
    <property type="entry name" value="MADS_BOX_2"/>
    <property type="match status" value="1"/>
</dbReference>
<feature type="domain" description="K-box" evidence="2">
    <location>
        <begin position="89"/>
        <end position="182"/>
    </location>
</feature>
<organism evidence="3 4">
    <name type="scientific">Zingiber officinale</name>
    <name type="common">Ginger</name>
    <name type="synonym">Amomum zingiber</name>
    <dbReference type="NCBI Taxonomy" id="94328"/>
    <lineage>
        <taxon>Eukaryota</taxon>
        <taxon>Viridiplantae</taxon>
        <taxon>Streptophyta</taxon>
        <taxon>Embryophyta</taxon>
        <taxon>Tracheophyta</taxon>
        <taxon>Spermatophyta</taxon>
        <taxon>Magnoliopsida</taxon>
        <taxon>Liliopsida</taxon>
        <taxon>Zingiberales</taxon>
        <taxon>Zingiberaceae</taxon>
        <taxon>Zingiber</taxon>
    </lineage>
</organism>
<evidence type="ECO:0000259" key="2">
    <source>
        <dbReference type="PROSITE" id="PS51297"/>
    </source>
</evidence>
<gene>
    <name evidence="3" type="ORF">ZIOFF_069651</name>
</gene>